<gene>
    <name evidence="2" type="ORF">Tci_886778</name>
</gene>
<protein>
    <submittedName>
        <fullName evidence="2">Uncharacterized protein</fullName>
    </submittedName>
</protein>
<dbReference type="AlphaFoldDB" id="A0A699U0L4"/>
<organism evidence="2">
    <name type="scientific">Tanacetum cinerariifolium</name>
    <name type="common">Dalmatian daisy</name>
    <name type="synonym">Chrysanthemum cinerariifolium</name>
    <dbReference type="NCBI Taxonomy" id="118510"/>
    <lineage>
        <taxon>Eukaryota</taxon>
        <taxon>Viridiplantae</taxon>
        <taxon>Streptophyta</taxon>
        <taxon>Embryophyta</taxon>
        <taxon>Tracheophyta</taxon>
        <taxon>Spermatophyta</taxon>
        <taxon>Magnoliopsida</taxon>
        <taxon>eudicotyledons</taxon>
        <taxon>Gunneridae</taxon>
        <taxon>Pentapetalae</taxon>
        <taxon>asterids</taxon>
        <taxon>campanulids</taxon>
        <taxon>Asterales</taxon>
        <taxon>Asteraceae</taxon>
        <taxon>Asteroideae</taxon>
        <taxon>Anthemideae</taxon>
        <taxon>Anthemidinae</taxon>
        <taxon>Tanacetum</taxon>
    </lineage>
</organism>
<sequence>YSEVPDEPKNNFGSSSNLLFGFDDEVQDVSSDEENKADENKADAEVTKKQAGDEHPI</sequence>
<reference evidence="2" key="1">
    <citation type="journal article" date="2019" name="Sci. Rep.">
        <title>Draft genome of Tanacetum cinerariifolium, the natural source of mosquito coil.</title>
        <authorList>
            <person name="Yamashiro T."/>
            <person name="Shiraishi A."/>
            <person name="Satake H."/>
            <person name="Nakayama K."/>
        </authorList>
    </citation>
    <scope>NUCLEOTIDE SEQUENCE</scope>
</reference>
<comment type="caution">
    <text evidence="2">The sequence shown here is derived from an EMBL/GenBank/DDBJ whole genome shotgun (WGS) entry which is preliminary data.</text>
</comment>
<evidence type="ECO:0000256" key="1">
    <source>
        <dbReference type="SAM" id="MobiDB-lite"/>
    </source>
</evidence>
<accession>A0A699U0L4</accession>
<evidence type="ECO:0000313" key="2">
    <source>
        <dbReference type="EMBL" id="GFD14809.1"/>
    </source>
</evidence>
<feature type="non-terminal residue" evidence="2">
    <location>
        <position position="1"/>
    </location>
</feature>
<name>A0A699U0L4_TANCI</name>
<feature type="compositionally biased region" description="Basic and acidic residues" evidence="1">
    <location>
        <begin position="33"/>
        <end position="57"/>
    </location>
</feature>
<feature type="compositionally biased region" description="Acidic residues" evidence="1">
    <location>
        <begin position="22"/>
        <end position="32"/>
    </location>
</feature>
<feature type="region of interest" description="Disordered" evidence="1">
    <location>
        <begin position="1"/>
        <end position="57"/>
    </location>
</feature>
<proteinExistence type="predicted"/>
<dbReference type="EMBL" id="BKCJ011281994">
    <property type="protein sequence ID" value="GFD14809.1"/>
    <property type="molecule type" value="Genomic_DNA"/>
</dbReference>